<dbReference type="AlphaFoldDB" id="A0A391NYG2"/>
<comment type="caution">
    <text evidence="1">The sequence shown here is derived from an EMBL/GenBank/DDBJ whole genome shotgun (WGS) entry which is preliminary data.</text>
</comment>
<organism evidence="1 2">
    <name type="scientific">Kipferlia bialata</name>
    <dbReference type="NCBI Taxonomy" id="797122"/>
    <lineage>
        <taxon>Eukaryota</taxon>
        <taxon>Metamonada</taxon>
        <taxon>Carpediemonas-like organisms</taxon>
        <taxon>Kipferlia</taxon>
    </lineage>
</organism>
<accession>A0A391NYG2</accession>
<dbReference type="Proteomes" id="UP000265618">
    <property type="component" value="Unassembled WGS sequence"/>
</dbReference>
<proteinExistence type="predicted"/>
<name>A0A391NYG2_9EUKA</name>
<reference evidence="1 2" key="1">
    <citation type="journal article" date="2018" name="PLoS ONE">
        <title>The draft genome of Kipferlia bialata reveals reductive genome evolution in fornicate parasites.</title>
        <authorList>
            <person name="Tanifuji G."/>
            <person name="Takabayashi S."/>
            <person name="Kume K."/>
            <person name="Takagi M."/>
            <person name="Nakayama T."/>
            <person name="Kamikawa R."/>
            <person name="Inagaki Y."/>
            <person name="Hashimoto T."/>
        </authorList>
    </citation>
    <scope>NUCLEOTIDE SEQUENCE [LARGE SCALE GENOMIC DNA]</scope>
    <source>
        <strain evidence="1">NY0173</strain>
    </source>
</reference>
<gene>
    <name evidence="1" type="ORF">KIPB_013238</name>
</gene>
<sequence>MSPSVTRWENIGSYSAAQEKVALQMANRGWGKTVRDMTGPFVDRNSTILSLANMLEPMDLTGDGSYLAGVRDGFIL</sequence>
<protein>
    <submittedName>
        <fullName evidence="1">Uncharacterized protein</fullName>
    </submittedName>
</protein>
<evidence type="ECO:0000313" key="2">
    <source>
        <dbReference type="Proteomes" id="UP000265618"/>
    </source>
</evidence>
<dbReference type="EMBL" id="BDIP01006188">
    <property type="protein sequence ID" value="GCA64118.1"/>
    <property type="molecule type" value="Genomic_DNA"/>
</dbReference>
<evidence type="ECO:0000313" key="1">
    <source>
        <dbReference type="EMBL" id="GCA64118.1"/>
    </source>
</evidence>
<feature type="non-terminal residue" evidence="1">
    <location>
        <position position="1"/>
    </location>
</feature>
<keyword evidence="2" id="KW-1185">Reference proteome</keyword>